<name>A0A1E7DEJ6_ALTMA</name>
<evidence type="ECO:0000256" key="8">
    <source>
        <dbReference type="ARBA" id="ARBA00023136"/>
    </source>
</evidence>
<dbReference type="NCBIfam" id="NF002493">
    <property type="entry name" value="PRK01816.1"/>
    <property type="match status" value="1"/>
</dbReference>
<dbReference type="AlphaFoldDB" id="A0A1E7DEJ6"/>
<dbReference type="RefSeq" id="WP_014949337.1">
    <property type="nucleotide sequence ID" value="NZ_CP046142.1"/>
</dbReference>
<keyword evidence="8" id="KW-0472">Membrane</keyword>
<dbReference type="InterPro" id="IPR007334">
    <property type="entry name" value="UPF0208"/>
</dbReference>
<accession>A0A1E7DEJ6</accession>
<evidence type="ECO:0000256" key="7">
    <source>
        <dbReference type="ARBA" id="ARBA00022989"/>
    </source>
</evidence>
<dbReference type="Proteomes" id="UP000095392">
    <property type="component" value="Unassembled WGS sequence"/>
</dbReference>
<evidence type="ECO:0000256" key="6">
    <source>
        <dbReference type="ARBA" id="ARBA00022692"/>
    </source>
</evidence>
<proteinExistence type="inferred from homology"/>
<evidence type="ECO:0000256" key="3">
    <source>
        <dbReference type="ARBA" id="ARBA00018831"/>
    </source>
</evidence>
<dbReference type="EMBL" id="MIPY01000010">
    <property type="protein sequence ID" value="OES32849.1"/>
    <property type="molecule type" value="Genomic_DNA"/>
</dbReference>
<keyword evidence="5" id="KW-0997">Cell inner membrane</keyword>
<comment type="subcellular location">
    <subcellularLocation>
        <location evidence="1">Cell inner membrane</location>
        <topology evidence="1">Multi-pass membrane protein</topology>
    </subcellularLocation>
</comment>
<protein>
    <recommendedName>
        <fullName evidence="3">UPF0208 membrane protein YfbV</fullName>
    </recommendedName>
</protein>
<comment type="caution">
    <text evidence="9">The sequence shown here is derived from an EMBL/GenBank/DDBJ whole genome shotgun (WGS) entry which is preliminary data.</text>
</comment>
<evidence type="ECO:0000256" key="4">
    <source>
        <dbReference type="ARBA" id="ARBA00022475"/>
    </source>
</evidence>
<dbReference type="Pfam" id="PF04217">
    <property type="entry name" value="DUF412"/>
    <property type="match status" value="1"/>
</dbReference>
<evidence type="ECO:0000313" key="9">
    <source>
        <dbReference type="EMBL" id="OES32849.1"/>
    </source>
</evidence>
<keyword evidence="10" id="KW-1185">Reference proteome</keyword>
<evidence type="ECO:0000313" key="10">
    <source>
        <dbReference type="Proteomes" id="UP000095392"/>
    </source>
</evidence>
<dbReference type="GO" id="GO:0005886">
    <property type="term" value="C:plasma membrane"/>
    <property type="evidence" value="ECO:0007669"/>
    <property type="project" value="UniProtKB-SubCell"/>
</dbReference>
<evidence type="ECO:0000256" key="5">
    <source>
        <dbReference type="ARBA" id="ARBA00022519"/>
    </source>
</evidence>
<evidence type="ECO:0000256" key="1">
    <source>
        <dbReference type="ARBA" id="ARBA00004429"/>
    </source>
</evidence>
<comment type="similarity">
    <text evidence="2">Belongs to the UPF0208 family.</text>
</comment>
<keyword evidence="7" id="KW-1133">Transmembrane helix</keyword>
<organism evidence="9 10">
    <name type="scientific">Alteromonas macleodii</name>
    <name type="common">Pseudoalteromonas macleodii</name>
    <dbReference type="NCBI Taxonomy" id="28108"/>
    <lineage>
        <taxon>Bacteria</taxon>
        <taxon>Pseudomonadati</taxon>
        <taxon>Pseudomonadota</taxon>
        <taxon>Gammaproteobacteria</taxon>
        <taxon>Alteromonadales</taxon>
        <taxon>Alteromonadaceae</taxon>
        <taxon>Alteromonas/Salinimonas group</taxon>
        <taxon>Alteromonas</taxon>
    </lineage>
</organism>
<sequence>MSQSIMTMLKNGQQYMKTWPVRKELYAFFPECRVVAATKFAIKTMPPVAMVSCALLYQNLGADYLPQTITIGAFFLSLPMQGLLWLGHRSDQYLPPQLKSWYQEIHSKMRSQGVAITNAKSKPKYKELAQLLKTAFNDLDNAFTKHWFN</sequence>
<gene>
    <name evidence="9" type="ORF">BFV95_1859</name>
</gene>
<keyword evidence="6" id="KW-0812">Transmembrane</keyword>
<evidence type="ECO:0000256" key="2">
    <source>
        <dbReference type="ARBA" id="ARBA00009474"/>
    </source>
</evidence>
<reference evidence="9 10" key="1">
    <citation type="submission" date="2016-09" db="EMBL/GenBank/DDBJ databases">
        <title>Draft Genome Sequence of four Alteromonas macleodii strains isolated from copper coupons and grown long-term at elevated copper levels.</title>
        <authorList>
            <person name="Cusick K."/>
            <person name="Dale J."/>
            <person name="Little B."/>
            <person name="Biffinger J."/>
        </authorList>
    </citation>
    <scope>NUCLEOTIDE SEQUENCE [LARGE SCALE GENOMIC DNA]</scope>
    <source>
        <strain evidence="9 10">KCP01</strain>
    </source>
</reference>
<keyword evidence="4" id="KW-1003">Cell membrane</keyword>